<accession>A0A553USL0</accession>
<gene>
    <name evidence="3" type="ORF">FNE76_05070</name>
</gene>
<comment type="caution">
    <text evidence="3">The sequence shown here is derived from an EMBL/GenBank/DDBJ whole genome shotgun (WGS) entry which is preliminary data.</text>
</comment>
<proteinExistence type="predicted"/>
<dbReference type="EMBL" id="VKGC01000011">
    <property type="protein sequence ID" value="TSA83190.1"/>
    <property type="molecule type" value="Genomic_DNA"/>
</dbReference>
<sequence length="101" mass="11701">MELKNIISQTLNEIDRVQKVPKPSSPTPPKAPKEASSKQTISPISQEEREFLKDLEQKTLVLFEGLKSPQTKNLPAKLDLVVNYLQYQLYMVQERLKNYQE</sequence>
<organism evidence="3 4">
    <name type="scientific">Helicobacter mehlei</name>
    <dbReference type="NCBI Taxonomy" id="2316080"/>
    <lineage>
        <taxon>Bacteria</taxon>
        <taxon>Pseudomonadati</taxon>
        <taxon>Campylobacterota</taxon>
        <taxon>Epsilonproteobacteria</taxon>
        <taxon>Campylobacterales</taxon>
        <taxon>Helicobacteraceae</taxon>
        <taxon>Helicobacter</taxon>
    </lineage>
</organism>
<reference evidence="4" key="1">
    <citation type="submission" date="2019-07" db="EMBL/GenBank/DDBJ databases">
        <title>Helicobacter labacensis sp. nov., Helicobacter mehlei sp. nov. and Helicobacter vulpis sp. nov., isolated from gastric mucosa of red fox (Vulpis vulpis).</title>
        <authorList>
            <person name="Papic B."/>
        </authorList>
    </citation>
    <scope>NUCLEOTIDE SEQUENCE [LARGE SCALE GENOMIC DNA]</scope>
    <source>
        <strain evidence="4">L8b</strain>
    </source>
</reference>
<dbReference type="AlphaFoldDB" id="A0A553USL0"/>
<dbReference type="Pfam" id="PF21862">
    <property type="entry name" value="CiaD"/>
    <property type="match status" value="1"/>
</dbReference>
<keyword evidence="4" id="KW-1185">Reference proteome</keyword>
<dbReference type="Proteomes" id="UP000319322">
    <property type="component" value="Unassembled WGS sequence"/>
</dbReference>
<feature type="domain" description="Campylobacter invasion antigen D C-terminal" evidence="2">
    <location>
        <begin position="46"/>
        <end position="98"/>
    </location>
</feature>
<protein>
    <recommendedName>
        <fullName evidence="2">Campylobacter invasion antigen D C-terminal domain-containing protein</fullName>
    </recommendedName>
</protein>
<evidence type="ECO:0000313" key="3">
    <source>
        <dbReference type="EMBL" id="TSA83190.1"/>
    </source>
</evidence>
<dbReference type="RefSeq" id="WP_120948468.1">
    <property type="nucleotide sequence ID" value="NZ_QXQP01000013.1"/>
</dbReference>
<evidence type="ECO:0000259" key="2">
    <source>
        <dbReference type="Pfam" id="PF21862"/>
    </source>
</evidence>
<dbReference type="InterPro" id="IPR054057">
    <property type="entry name" value="CiaD_C"/>
</dbReference>
<reference evidence="3 4" key="3">
    <citation type="submission" date="2019-07" db="EMBL/GenBank/DDBJ databases">
        <authorList>
            <person name="Papic B."/>
        </authorList>
    </citation>
    <scope>NUCLEOTIDE SEQUENCE [LARGE SCALE GENOMIC DNA]</scope>
    <source>
        <strain evidence="3 4">L8b</strain>
    </source>
</reference>
<feature type="region of interest" description="Disordered" evidence="1">
    <location>
        <begin position="15"/>
        <end position="44"/>
    </location>
</feature>
<name>A0A553USL0_9HELI</name>
<dbReference type="OrthoDB" id="5329345at2"/>
<reference evidence="3 4" key="2">
    <citation type="submission" date="2019-07" db="EMBL/GenBank/DDBJ databases">
        <title>Helicobacter labacensis sp. nov., Helicobacter mehlei sp. nov. and Helicobacter vulpis sp. nov., isolated from gastric mucosa of red fox (Vulpis vulpis).</title>
        <authorList>
            <person name="Kusar D."/>
            <person name="Gruntar I."/>
            <person name="Pate M."/>
            <person name="Zajc U."/>
            <person name="Ocepek M."/>
        </authorList>
    </citation>
    <scope>NUCLEOTIDE SEQUENCE [LARGE SCALE GENOMIC DNA]</scope>
    <source>
        <strain evidence="3 4">L8b</strain>
    </source>
</reference>
<evidence type="ECO:0000256" key="1">
    <source>
        <dbReference type="SAM" id="MobiDB-lite"/>
    </source>
</evidence>
<evidence type="ECO:0000313" key="4">
    <source>
        <dbReference type="Proteomes" id="UP000319322"/>
    </source>
</evidence>